<dbReference type="Proteomes" id="UP000078225">
    <property type="component" value="Unassembled WGS sequence"/>
</dbReference>
<dbReference type="STRING" id="1691903.A9B99_18660"/>
<dbReference type="Pfam" id="PF11143">
    <property type="entry name" value="DUF2919"/>
    <property type="match status" value="1"/>
</dbReference>
<keyword evidence="3" id="KW-1185">Reference proteome</keyword>
<feature type="transmembrane region" description="Helical" evidence="1">
    <location>
        <begin position="94"/>
        <end position="113"/>
    </location>
</feature>
<feature type="transmembrane region" description="Helical" evidence="1">
    <location>
        <begin position="62"/>
        <end position="82"/>
    </location>
</feature>
<gene>
    <name evidence="2" type="ORF">A9B99_18660</name>
</gene>
<dbReference type="InterPro" id="IPR021318">
    <property type="entry name" value="DUF2919"/>
</dbReference>
<comment type="caution">
    <text evidence="2">The sequence shown here is derived from an EMBL/GenBank/DDBJ whole genome shotgun (WGS) entry which is preliminary data.</text>
</comment>
<keyword evidence="1" id="KW-0472">Membrane</keyword>
<evidence type="ECO:0000256" key="1">
    <source>
        <dbReference type="SAM" id="Phobius"/>
    </source>
</evidence>
<dbReference type="AlphaFoldDB" id="A0A1B7L6F9"/>
<reference evidence="3" key="1">
    <citation type="submission" date="2016-05" db="EMBL/GenBank/DDBJ databases">
        <authorList>
            <person name="Behera P."/>
            <person name="Vaishampayan P."/>
            <person name="Singh N."/>
            <person name="Raina V."/>
            <person name="Suar M."/>
            <person name="Pattnaik A."/>
            <person name="Rastogi G."/>
        </authorList>
    </citation>
    <scope>NUCLEOTIDE SEQUENCE [LARGE SCALE GENOMIC DNA]</scope>
    <source>
        <strain evidence="3">MP23</strain>
    </source>
</reference>
<evidence type="ECO:0000313" key="3">
    <source>
        <dbReference type="Proteomes" id="UP000078225"/>
    </source>
</evidence>
<keyword evidence="1" id="KW-0812">Transmembrane</keyword>
<feature type="transmembrane region" description="Helical" evidence="1">
    <location>
        <begin position="21"/>
        <end position="42"/>
    </location>
</feature>
<feature type="transmembrane region" description="Helical" evidence="1">
    <location>
        <begin position="119"/>
        <end position="137"/>
    </location>
</feature>
<dbReference type="RefSeq" id="WP_064595838.1">
    <property type="nucleotide sequence ID" value="NZ_LYRP01000003.1"/>
</dbReference>
<accession>A0A1B7L6F9</accession>
<name>A0A1B7L6F9_9ENTR</name>
<organism evidence="2 3">
    <name type="scientific">Mangrovibacter phragmitis</name>
    <dbReference type="NCBI Taxonomy" id="1691903"/>
    <lineage>
        <taxon>Bacteria</taxon>
        <taxon>Pseudomonadati</taxon>
        <taxon>Pseudomonadota</taxon>
        <taxon>Gammaproteobacteria</taxon>
        <taxon>Enterobacterales</taxon>
        <taxon>Enterobacteriaceae</taxon>
        <taxon>Mangrovibacter</taxon>
    </lineage>
</organism>
<dbReference type="EMBL" id="LYRP01000003">
    <property type="protein sequence ID" value="OAT77908.1"/>
    <property type="molecule type" value="Genomic_DNA"/>
</dbReference>
<dbReference type="OrthoDB" id="6314776at2"/>
<sequence>MKSKYTQVTPDDYDAAGRLRLPVLFWGVLLLQARTWVLFIMAGASRQQGDTLLTLFYPDHQAFWGGLLMGLPALAGFFLCSWRQHFLRLWHHAYWVLLVAQVVIMCQTARHFFQDDASSLVSLLFCVADSVALFWWVTNPRLRRCFFAPME</sequence>
<protein>
    <recommendedName>
        <fullName evidence="4">DUF2919 domain-containing protein</fullName>
    </recommendedName>
</protein>
<evidence type="ECO:0000313" key="2">
    <source>
        <dbReference type="EMBL" id="OAT77908.1"/>
    </source>
</evidence>
<proteinExistence type="predicted"/>
<evidence type="ECO:0008006" key="4">
    <source>
        <dbReference type="Google" id="ProtNLM"/>
    </source>
</evidence>
<keyword evidence="1" id="KW-1133">Transmembrane helix</keyword>